<dbReference type="EMBL" id="MLHQ01000025">
    <property type="protein sequence ID" value="OOF57291.1"/>
    <property type="molecule type" value="Genomic_DNA"/>
</dbReference>
<reference evidence="1 2" key="1">
    <citation type="submission" date="2016-10" db="EMBL/GenBank/DDBJ databases">
        <title>Rodentibacter gen. nov. and new species.</title>
        <authorList>
            <person name="Christensen H."/>
        </authorList>
    </citation>
    <scope>NUCLEOTIDE SEQUENCE [LARGE SCALE GENOMIC DNA]</scope>
    <source>
        <strain evidence="1 2">Ac151</strain>
    </source>
</reference>
<dbReference type="AlphaFoldDB" id="A0A1V3JKI7"/>
<dbReference type="OrthoDB" id="7011389at2"/>
<comment type="caution">
    <text evidence="1">The sequence shown here is derived from an EMBL/GenBank/DDBJ whole genome shotgun (WGS) entry which is preliminary data.</text>
</comment>
<name>A0A1V3JKI7_9PAST</name>
<accession>A0A1V3JKI7</accession>
<dbReference type="Proteomes" id="UP000188602">
    <property type="component" value="Unassembled WGS sequence"/>
</dbReference>
<keyword evidence="2" id="KW-1185">Reference proteome</keyword>
<gene>
    <name evidence="1" type="ORF">BKL49_09405</name>
</gene>
<sequence length="321" mass="36739">MDTKDFPLFPKFESLNVYIKPTIPWDKLRNAINSYVEGYVDTNDVLLLVDDTVFGSAQKGFLLTQNHFFAYTDSSKYKSGAISEIDRIEADVGFFKKKLYLGDDTGYWSVEFTQGSKRDIKLLAEYSLQLINVLKEEDESEVEAILEEVIDEDPATNNDSSSEESELYEQQRLMLRRRLDEALALEKETIAEEENLQKTTEIMKPSRYIGVRIDNGNYPEPLYLGEEEQDTDEISLNLTSLSSNQNRLFSFLQNNSDGIIAKLKDSGLALTASALQNDENISRVAGVIYNLLPTPVRFFVNFNTVEKFLLENRVWLINKLK</sequence>
<evidence type="ECO:0000313" key="1">
    <source>
        <dbReference type="EMBL" id="OOF57291.1"/>
    </source>
</evidence>
<evidence type="ECO:0000313" key="2">
    <source>
        <dbReference type="Proteomes" id="UP000188602"/>
    </source>
</evidence>
<protein>
    <submittedName>
        <fullName evidence="1">Uncharacterized protein</fullName>
    </submittedName>
</protein>
<organism evidence="1 2">
    <name type="scientific">Rodentibacter myodis</name>
    <dbReference type="NCBI Taxonomy" id="1907939"/>
    <lineage>
        <taxon>Bacteria</taxon>
        <taxon>Pseudomonadati</taxon>
        <taxon>Pseudomonadota</taxon>
        <taxon>Gammaproteobacteria</taxon>
        <taxon>Pasteurellales</taxon>
        <taxon>Pasteurellaceae</taxon>
        <taxon>Rodentibacter</taxon>
    </lineage>
</organism>
<dbReference type="STRING" id="1907939.BKL49_09405"/>
<proteinExistence type="predicted"/>
<dbReference type="RefSeq" id="WP_077424849.1">
    <property type="nucleotide sequence ID" value="NZ_MLHQ01000025.1"/>
</dbReference>